<evidence type="ECO:0000313" key="13">
    <source>
        <dbReference type="EMBL" id="QJA43856.1"/>
    </source>
</evidence>
<evidence type="ECO:0000256" key="3">
    <source>
        <dbReference type="ARBA" id="ARBA00022801"/>
    </source>
</evidence>
<evidence type="ECO:0000256" key="1">
    <source>
        <dbReference type="ARBA" id="ARBA00009922"/>
    </source>
</evidence>
<proteinExistence type="inferred from homology"/>
<dbReference type="EMBL" id="MT144588">
    <property type="protein sequence ID" value="QJH93425.1"/>
    <property type="molecule type" value="Genomic_DNA"/>
</dbReference>
<dbReference type="PANTHER" id="PTHR11070:SF2">
    <property type="entry name" value="ATP-DEPENDENT DNA HELICASE SRS2"/>
    <property type="match status" value="1"/>
</dbReference>
<evidence type="ECO:0000256" key="8">
    <source>
        <dbReference type="ARBA" id="ARBA00034617"/>
    </source>
</evidence>
<dbReference type="SUPFAM" id="SSF52540">
    <property type="entry name" value="P-loop containing nucleoside triphosphate hydrolases"/>
    <property type="match status" value="1"/>
</dbReference>
<dbReference type="PROSITE" id="PS51198">
    <property type="entry name" value="UVRD_HELICASE_ATP_BIND"/>
    <property type="match status" value="1"/>
</dbReference>
<evidence type="ECO:0000256" key="6">
    <source>
        <dbReference type="ARBA" id="ARBA00023125"/>
    </source>
</evidence>
<evidence type="ECO:0000259" key="12">
    <source>
        <dbReference type="PROSITE" id="PS51217"/>
    </source>
</evidence>
<keyword evidence="4 13" id="KW-0347">Helicase</keyword>
<feature type="domain" description="UvrD-like helicase ATP-binding" evidence="11">
    <location>
        <begin position="15"/>
        <end position="319"/>
    </location>
</feature>
<organism evidence="13">
    <name type="scientific">viral metagenome</name>
    <dbReference type="NCBI Taxonomy" id="1070528"/>
    <lineage>
        <taxon>unclassified sequences</taxon>
        <taxon>metagenomes</taxon>
        <taxon>organismal metagenomes</taxon>
    </lineage>
</organism>
<keyword evidence="7" id="KW-0413">Isomerase</keyword>
<dbReference type="Gene3D" id="1.10.10.160">
    <property type="match status" value="1"/>
</dbReference>
<evidence type="ECO:0000259" key="11">
    <source>
        <dbReference type="PROSITE" id="PS51198"/>
    </source>
</evidence>
<dbReference type="PROSITE" id="PS51217">
    <property type="entry name" value="UVRD_HELICASE_CTER"/>
    <property type="match status" value="1"/>
</dbReference>
<sequence>MIALSTSPLIDQYLAQLNSEQMAVANVGSGQHAVLGNPGSGKTRANIARIARLVRDGFPPQYILAMTFTKAAAEEMTKRLDQLGIKNAKVGTIHSLSRQLLVAGGCLRGGLKLETLGDPVILLRDVMTKLRKQNSVPRGRVNMENIASFIDDCKASGPTFIAGDPFKLNGKGLVHVQKQASAWSQQAKVPPAGLLKIYLELEKTRAEKNIWDFQDMQGWAFHYLAAGNWKKWRSVWSVIIVDEAQDSSIIQWDMARLLVGLPSIVLDIDGDDSEHNLMVLGQAEQSIYGWRSASPQDFIDYAHDEDTQVHQLLTNYRSVPQICKVANGLVQGEEWAITDPMAAHRSDPGEPRIHLYPFDSPFDESIWAVRKAKELADGRLKNVTILSRMGSACGLLELQCLKEQIPYVKWAQGTFLESKAVLDIMSYMKVASLMDSDGKELRRAINAPFRYIGKQALNKAFSAGLGMGSDGLAPLDRLIDDRGLAPRQRGQMEKLADFLSKLQKDTREGVNPQQALLRVVKDTDYLDASRDDASMLGSAELRPEDVTSEIYRIAGATKTVPELVQLIEQMRQSVKAGKRRLQRKHLDQKDYLILSTIHSYKGLESKHIILTDMVAGRFPCDRSDPDEELRLMYVALTRAMDSFHGSFTRPVEGQARSSFVDDVALLASLQKRTLE</sequence>
<dbReference type="GO" id="GO:0043138">
    <property type="term" value="F:3'-5' DNA helicase activity"/>
    <property type="evidence" value="ECO:0007669"/>
    <property type="project" value="UniProtKB-EC"/>
</dbReference>
<dbReference type="Gene3D" id="3.40.50.300">
    <property type="entry name" value="P-loop containing nucleotide triphosphate hydrolases"/>
    <property type="match status" value="2"/>
</dbReference>
<dbReference type="Pfam" id="PF00580">
    <property type="entry name" value="UvrD-helicase"/>
    <property type="match status" value="1"/>
</dbReference>
<keyword evidence="6" id="KW-0238">DNA-binding</keyword>
<evidence type="ECO:0000256" key="5">
    <source>
        <dbReference type="ARBA" id="ARBA00022840"/>
    </source>
</evidence>
<accession>A0A6H1Z7L4</accession>
<dbReference type="AlphaFoldDB" id="A0A6H1Z7L4"/>
<dbReference type="Pfam" id="PF13361">
    <property type="entry name" value="UvrD_C"/>
    <property type="match status" value="2"/>
</dbReference>
<dbReference type="InterPro" id="IPR014016">
    <property type="entry name" value="UvrD-like_ATP-bd"/>
</dbReference>
<evidence type="ECO:0000256" key="9">
    <source>
        <dbReference type="ARBA" id="ARBA00034808"/>
    </source>
</evidence>
<evidence type="ECO:0000256" key="7">
    <source>
        <dbReference type="ARBA" id="ARBA00023235"/>
    </source>
</evidence>
<name>A0A6H1Z7L4_9ZZZZ</name>
<evidence type="ECO:0000256" key="2">
    <source>
        <dbReference type="ARBA" id="ARBA00022741"/>
    </source>
</evidence>
<reference evidence="13" key="1">
    <citation type="submission" date="2020-03" db="EMBL/GenBank/DDBJ databases">
        <title>The deep terrestrial virosphere.</title>
        <authorList>
            <person name="Holmfeldt K."/>
            <person name="Nilsson E."/>
            <person name="Simone D."/>
            <person name="Lopez-Fernandez M."/>
            <person name="Wu X."/>
            <person name="de Brujin I."/>
            <person name="Lundin D."/>
            <person name="Andersson A."/>
            <person name="Bertilsson S."/>
            <person name="Dopson M."/>
        </authorList>
    </citation>
    <scope>NUCLEOTIDE SEQUENCE</scope>
    <source>
        <strain evidence="13">TM448A00064</strain>
        <strain evidence="14">TM448B00061</strain>
    </source>
</reference>
<dbReference type="Gene3D" id="1.10.486.10">
    <property type="entry name" value="PCRA, domain 4"/>
    <property type="match status" value="1"/>
</dbReference>
<dbReference type="InterPro" id="IPR027417">
    <property type="entry name" value="P-loop_NTPase"/>
</dbReference>
<keyword evidence="3" id="KW-0378">Hydrolase</keyword>
<dbReference type="GO" id="GO:0016787">
    <property type="term" value="F:hydrolase activity"/>
    <property type="evidence" value="ECO:0007669"/>
    <property type="project" value="UniProtKB-KW"/>
</dbReference>
<dbReference type="InterPro" id="IPR013986">
    <property type="entry name" value="DExx_box_DNA_helicase_dom_sf"/>
</dbReference>
<dbReference type="GO" id="GO:0003677">
    <property type="term" value="F:DNA binding"/>
    <property type="evidence" value="ECO:0007669"/>
    <property type="project" value="UniProtKB-KW"/>
</dbReference>
<dbReference type="InterPro" id="IPR000212">
    <property type="entry name" value="DNA_helicase_UvrD/REP"/>
</dbReference>
<evidence type="ECO:0000256" key="4">
    <source>
        <dbReference type="ARBA" id="ARBA00022806"/>
    </source>
</evidence>
<evidence type="ECO:0000313" key="14">
    <source>
        <dbReference type="EMBL" id="QJH93425.1"/>
    </source>
</evidence>
<dbReference type="GO" id="GO:0000725">
    <property type="term" value="P:recombinational repair"/>
    <property type="evidence" value="ECO:0007669"/>
    <property type="project" value="TreeGrafter"/>
</dbReference>
<comment type="similarity">
    <text evidence="1">Belongs to the helicase family. UvrD subfamily.</text>
</comment>
<dbReference type="EC" id="5.6.2.4" evidence="9"/>
<gene>
    <name evidence="13" type="ORF">TM448A00064_0035</name>
    <name evidence="14" type="ORF">TM448B00061_0045</name>
</gene>
<comment type="catalytic activity">
    <reaction evidence="10">
        <text>ATP + H2O = ADP + phosphate + H(+)</text>
        <dbReference type="Rhea" id="RHEA:13065"/>
        <dbReference type="ChEBI" id="CHEBI:15377"/>
        <dbReference type="ChEBI" id="CHEBI:15378"/>
        <dbReference type="ChEBI" id="CHEBI:30616"/>
        <dbReference type="ChEBI" id="CHEBI:43474"/>
        <dbReference type="ChEBI" id="CHEBI:456216"/>
        <dbReference type="EC" id="5.6.2.4"/>
    </reaction>
</comment>
<keyword evidence="5" id="KW-0067">ATP-binding</keyword>
<comment type="catalytic activity">
    <reaction evidence="8">
        <text>Couples ATP hydrolysis with the unwinding of duplex DNA by translocating in the 3'-5' direction.</text>
        <dbReference type="EC" id="5.6.2.4"/>
    </reaction>
</comment>
<dbReference type="PANTHER" id="PTHR11070">
    <property type="entry name" value="UVRD / RECB / PCRA DNA HELICASE FAMILY MEMBER"/>
    <property type="match status" value="1"/>
</dbReference>
<feature type="domain" description="UvrD-like helicase C-terminal" evidence="12">
    <location>
        <begin position="320"/>
        <end position="602"/>
    </location>
</feature>
<dbReference type="InterPro" id="IPR014017">
    <property type="entry name" value="DNA_helicase_UvrD-like_C"/>
</dbReference>
<evidence type="ECO:0000256" key="10">
    <source>
        <dbReference type="ARBA" id="ARBA00048988"/>
    </source>
</evidence>
<dbReference type="EMBL" id="MT143971">
    <property type="protein sequence ID" value="QJA43856.1"/>
    <property type="molecule type" value="Genomic_DNA"/>
</dbReference>
<dbReference type="GO" id="GO:0005524">
    <property type="term" value="F:ATP binding"/>
    <property type="evidence" value="ECO:0007669"/>
    <property type="project" value="UniProtKB-KW"/>
</dbReference>
<protein>
    <recommendedName>
        <fullName evidence="9">DNA 3'-5' helicase</fullName>
        <ecNumber evidence="9">5.6.2.4</ecNumber>
    </recommendedName>
</protein>
<keyword evidence="2" id="KW-0547">Nucleotide-binding</keyword>